<gene>
    <name evidence="2" type="ORF">H9862_05905</name>
</gene>
<protein>
    <recommendedName>
        <fullName evidence="4">PH domain-containing protein</fullName>
    </recommendedName>
</protein>
<keyword evidence="1" id="KW-1133">Transmembrane helix</keyword>
<feature type="transmembrane region" description="Helical" evidence="1">
    <location>
        <begin position="15"/>
        <end position="34"/>
    </location>
</feature>
<name>A0A9D2AI59_9BACT</name>
<accession>A0A9D2AI59</accession>
<reference evidence="2" key="1">
    <citation type="journal article" date="2021" name="PeerJ">
        <title>Extensive microbial diversity within the chicken gut microbiome revealed by metagenomics and culture.</title>
        <authorList>
            <person name="Gilroy R."/>
            <person name="Ravi A."/>
            <person name="Getino M."/>
            <person name="Pursley I."/>
            <person name="Horton D.L."/>
            <person name="Alikhan N.F."/>
            <person name="Baker D."/>
            <person name="Gharbi K."/>
            <person name="Hall N."/>
            <person name="Watson M."/>
            <person name="Adriaenssens E.M."/>
            <person name="Foster-Nyarko E."/>
            <person name="Jarju S."/>
            <person name="Secka A."/>
            <person name="Antonio M."/>
            <person name="Oren A."/>
            <person name="Chaudhuri R.R."/>
            <person name="La Ragione R."/>
            <person name="Hildebrand F."/>
            <person name="Pallen M.J."/>
        </authorList>
    </citation>
    <scope>NUCLEOTIDE SEQUENCE</scope>
    <source>
        <strain evidence="2">14975</strain>
    </source>
</reference>
<dbReference type="AlphaFoldDB" id="A0A9D2AI59"/>
<evidence type="ECO:0008006" key="4">
    <source>
        <dbReference type="Google" id="ProtNLM"/>
    </source>
</evidence>
<comment type="caution">
    <text evidence="2">The sequence shown here is derived from an EMBL/GenBank/DDBJ whole genome shotgun (WGS) entry which is preliminary data.</text>
</comment>
<feature type="transmembrane region" description="Helical" evidence="1">
    <location>
        <begin position="161"/>
        <end position="179"/>
    </location>
</feature>
<organism evidence="2 3">
    <name type="scientific">Candidatus Akkermansia intestinigallinarum</name>
    <dbReference type="NCBI Taxonomy" id="2838431"/>
    <lineage>
        <taxon>Bacteria</taxon>
        <taxon>Pseudomonadati</taxon>
        <taxon>Verrucomicrobiota</taxon>
        <taxon>Verrucomicrobiia</taxon>
        <taxon>Verrucomicrobiales</taxon>
        <taxon>Akkermansiaceae</taxon>
        <taxon>Akkermansia</taxon>
    </lineage>
</organism>
<evidence type="ECO:0000313" key="2">
    <source>
        <dbReference type="EMBL" id="HIX20121.1"/>
    </source>
</evidence>
<proteinExistence type="predicted"/>
<evidence type="ECO:0000313" key="3">
    <source>
        <dbReference type="Proteomes" id="UP000823964"/>
    </source>
</evidence>
<keyword evidence="1" id="KW-0472">Membrane</keyword>
<reference evidence="2" key="2">
    <citation type="submission" date="2021-04" db="EMBL/GenBank/DDBJ databases">
        <authorList>
            <person name="Gilroy R."/>
        </authorList>
    </citation>
    <scope>NUCLEOTIDE SEQUENCE</scope>
    <source>
        <strain evidence="2">14975</strain>
    </source>
</reference>
<dbReference type="EMBL" id="DXFQ01000106">
    <property type="protein sequence ID" value="HIX20121.1"/>
    <property type="molecule type" value="Genomic_DNA"/>
</dbReference>
<sequence length="274" mass="30662">MAEQNIICKPTRDTFVRIAVMLAALVGFGLYFFYDGLVGYPKANEVYLSHRAFAELGKLAAEQPVDRPETRDAEAWRRLRESTPLFPTEREGESVFCLTAGGERVPLPSDAAVGTCPVETQDLAAMNRDWYACWQAYTARRGFPLKPADHPYTDSSVHEQLYAGAGCMLLALLLLAFMLRIARRRVELHGDLVTIGRESFRIADISCIDLRQWSKGFKGFARFTVGSRSIKFDGMTYGGFDPKKGEPAEALMQAILAQYKGDIIEYDHSADQSR</sequence>
<keyword evidence="1" id="KW-0812">Transmembrane</keyword>
<dbReference type="Proteomes" id="UP000823964">
    <property type="component" value="Unassembled WGS sequence"/>
</dbReference>
<evidence type="ECO:0000256" key="1">
    <source>
        <dbReference type="SAM" id="Phobius"/>
    </source>
</evidence>